<keyword evidence="1" id="KW-0456">Lyase</keyword>
<dbReference type="GO" id="GO:0005737">
    <property type="term" value="C:cytoplasm"/>
    <property type="evidence" value="ECO:0007669"/>
    <property type="project" value="TreeGrafter"/>
</dbReference>
<keyword evidence="4" id="KW-1185">Reference proteome</keyword>
<dbReference type="SUPFAM" id="SSF56529">
    <property type="entry name" value="FAH"/>
    <property type="match status" value="1"/>
</dbReference>
<dbReference type="EMBL" id="SDIF01000002">
    <property type="protein sequence ID" value="RXS71075.1"/>
    <property type="molecule type" value="Genomic_DNA"/>
</dbReference>
<accession>A0A4Q1RC12</accession>
<dbReference type="RefSeq" id="WP_129243958.1">
    <property type="nucleotide sequence ID" value="NZ_JABZEL010000010.1"/>
</dbReference>
<evidence type="ECO:0000259" key="2">
    <source>
        <dbReference type="Pfam" id="PF01557"/>
    </source>
</evidence>
<dbReference type="PANTHER" id="PTHR30143">
    <property type="entry name" value="ACID HYDRATASE"/>
    <property type="match status" value="1"/>
</dbReference>
<gene>
    <name evidence="3" type="ORF">EST54_01295</name>
</gene>
<evidence type="ECO:0000313" key="4">
    <source>
        <dbReference type="Proteomes" id="UP000289482"/>
    </source>
</evidence>
<name>A0A4Q1RC12_9ACTN</name>
<feature type="domain" description="Fumarylacetoacetase-like C-terminal" evidence="2">
    <location>
        <begin position="75"/>
        <end position="256"/>
    </location>
</feature>
<sequence length="263" mass="27474">MSGLTPEERLAARLDEAARRGEVTSQPSQAAPLSVADAYAVQELAIARRLDRGERLVGVKMGFTSRQKMAQMGVDEVIWGRLTSAMLVPEGDRIAPDHYIHPRIEPELAFLIGRDIPPGAPPETITSAVTAVAPALEIIDSRYADFRFTLADVVADNASAAGFVLGAWRAVPPSLDCLGVLLEVDGRTAEVGATASILGDPWRSLAAAARLTGRAGMPLRAGWVVLAGGATAAVPLRPGAQVRAVIESLGSASVTVAANSARP</sequence>
<dbReference type="InterPro" id="IPR036663">
    <property type="entry name" value="Fumarylacetoacetase_C_sf"/>
</dbReference>
<organism evidence="3 4">
    <name type="scientific">Streptomyces sioyaensis</name>
    <dbReference type="NCBI Taxonomy" id="67364"/>
    <lineage>
        <taxon>Bacteria</taxon>
        <taxon>Bacillati</taxon>
        <taxon>Actinomycetota</taxon>
        <taxon>Actinomycetes</taxon>
        <taxon>Kitasatosporales</taxon>
        <taxon>Streptomycetaceae</taxon>
        <taxon>Streptomyces</taxon>
    </lineage>
</organism>
<evidence type="ECO:0000313" key="3">
    <source>
        <dbReference type="EMBL" id="RXS71075.1"/>
    </source>
</evidence>
<dbReference type="Proteomes" id="UP000289482">
    <property type="component" value="Unassembled WGS sequence"/>
</dbReference>
<dbReference type="AlphaFoldDB" id="A0A4Q1RC12"/>
<comment type="caution">
    <text evidence="3">The sequence shown here is derived from an EMBL/GenBank/DDBJ whole genome shotgun (WGS) entry which is preliminary data.</text>
</comment>
<protein>
    <submittedName>
        <fullName evidence="3">4-oxalocrotonate decarboxylase</fullName>
    </submittedName>
</protein>
<dbReference type="GO" id="GO:0008684">
    <property type="term" value="F:2-oxopent-4-enoate hydratase activity"/>
    <property type="evidence" value="ECO:0007669"/>
    <property type="project" value="TreeGrafter"/>
</dbReference>
<dbReference type="GeneID" id="95776636"/>
<dbReference type="InterPro" id="IPR011234">
    <property type="entry name" value="Fumarylacetoacetase-like_C"/>
</dbReference>
<proteinExistence type="predicted"/>
<dbReference type="PANTHER" id="PTHR30143:SF0">
    <property type="entry name" value="2-KETO-4-PENTENOATE HYDRATASE"/>
    <property type="match status" value="1"/>
</dbReference>
<reference evidence="3 4" key="1">
    <citation type="submission" date="2019-01" db="EMBL/GenBank/DDBJ databases">
        <title>Draft genome sequences of the type strain Streptomyces sioyaensis DSM 40032 and its novel strain, TM32, a thermotolerant antibiotics-producing actinobacterium.</title>
        <authorList>
            <person name="Nakaew N."/>
            <person name="Lumyong S."/>
            <person name="Sloan W.T."/>
            <person name="Sungthong R."/>
        </authorList>
    </citation>
    <scope>NUCLEOTIDE SEQUENCE [LARGE SCALE GENOMIC DNA]</scope>
    <source>
        <strain evidence="3 4">DSM 40032</strain>
    </source>
</reference>
<dbReference type="InterPro" id="IPR050772">
    <property type="entry name" value="Hydratase-Decarb/MhpD_sf"/>
</dbReference>
<dbReference type="Gene3D" id="3.90.850.10">
    <property type="entry name" value="Fumarylacetoacetase-like, C-terminal domain"/>
    <property type="match status" value="1"/>
</dbReference>
<dbReference type="Pfam" id="PF01557">
    <property type="entry name" value="FAA_hydrolase"/>
    <property type="match status" value="1"/>
</dbReference>
<evidence type="ECO:0000256" key="1">
    <source>
        <dbReference type="ARBA" id="ARBA00023239"/>
    </source>
</evidence>